<accession>A0ABR3SE56</accession>
<evidence type="ECO:0000256" key="2">
    <source>
        <dbReference type="ARBA" id="ARBA00022692"/>
    </source>
</evidence>
<dbReference type="SUPFAM" id="SSF144083">
    <property type="entry name" value="Magnesium transport protein CorA, transmembrane region"/>
    <property type="match status" value="1"/>
</dbReference>
<keyword evidence="4 5" id="KW-0472">Membrane</keyword>
<evidence type="ECO:0000256" key="1">
    <source>
        <dbReference type="ARBA" id="ARBA00004141"/>
    </source>
</evidence>
<protein>
    <submittedName>
        <fullName evidence="6">Uncharacterized protein</fullName>
    </submittedName>
</protein>
<organism evidence="6 7">
    <name type="scientific">Neofusicoccum ribis</name>
    <dbReference type="NCBI Taxonomy" id="45134"/>
    <lineage>
        <taxon>Eukaryota</taxon>
        <taxon>Fungi</taxon>
        <taxon>Dikarya</taxon>
        <taxon>Ascomycota</taxon>
        <taxon>Pezizomycotina</taxon>
        <taxon>Dothideomycetes</taxon>
        <taxon>Dothideomycetes incertae sedis</taxon>
        <taxon>Botryosphaeriales</taxon>
        <taxon>Botryosphaeriaceae</taxon>
        <taxon>Neofusicoccum</taxon>
    </lineage>
</organism>
<evidence type="ECO:0000313" key="7">
    <source>
        <dbReference type="Proteomes" id="UP001521116"/>
    </source>
</evidence>
<dbReference type="Pfam" id="PF01544">
    <property type="entry name" value="CorA"/>
    <property type="match status" value="1"/>
</dbReference>
<keyword evidence="3 5" id="KW-1133">Transmembrane helix</keyword>
<feature type="transmembrane region" description="Helical" evidence="5">
    <location>
        <begin position="235"/>
        <end position="256"/>
    </location>
</feature>
<name>A0ABR3SE56_9PEZI</name>
<sequence>MAPGIVLVDGPLRDTFVSSANAPSGPFLTQIQTQLFLGGYEDFSDPPGVSDRPAHNLGPSRRCLLEDLLFYWQFEPPAFFSPTDPTTFSLSYLPLRIAAAEWSNFMTVMNQSIKQVEYSLGDDTTLPSQLSRLASDMRALQSWRRRTMTSLRKLSTITHFLQHHRRRRRRHRHHPPTEPPAIHTLLADFRHIAAHVADSGRRLEWALPVVPTVLALAEGRLALREARGAARLARLALVFVPLSFAAGLFGMDAAFAPGGPRFWVHVAVAAPLTALVCAVARLSAPAAGWGSWRSKVLGSGAAGA</sequence>
<reference evidence="6 7" key="1">
    <citation type="submission" date="2024-02" db="EMBL/GenBank/DDBJ databases">
        <title>De novo assembly and annotation of 12 fungi associated with fruit tree decline syndrome in Ontario, Canada.</title>
        <authorList>
            <person name="Sulman M."/>
            <person name="Ellouze W."/>
            <person name="Ilyukhin E."/>
        </authorList>
    </citation>
    <scope>NUCLEOTIDE SEQUENCE [LARGE SCALE GENOMIC DNA]</scope>
    <source>
        <strain evidence="6 7">M1-105</strain>
    </source>
</reference>
<keyword evidence="7" id="KW-1185">Reference proteome</keyword>
<evidence type="ECO:0000256" key="4">
    <source>
        <dbReference type="ARBA" id="ARBA00023136"/>
    </source>
</evidence>
<dbReference type="Proteomes" id="UP001521116">
    <property type="component" value="Unassembled WGS sequence"/>
</dbReference>
<evidence type="ECO:0000256" key="5">
    <source>
        <dbReference type="SAM" id="Phobius"/>
    </source>
</evidence>
<keyword evidence="2 5" id="KW-0812">Transmembrane</keyword>
<comment type="subcellular location">
    <subcellularLocation>
        <location evidence="1">Membrane</location>
        <topology evidence="1">Multi-pass membrane protein</topology>
    </subcellularLocation>
</comment>
<evidence type="ECO:0000313" key="6">
    <source>
        <dbReference type="EMBL" id="KAL1618543.1"/>
    </source>
</evidence>
<dbReference type="InterPro" id="IPR002523">
    <property type="entry name" value="MgTranspt_CorA/ZnTranspt_ZntB"/>
</dbReference>
<dbReference type="Gene3D" id="1.20.58.340">
    <property type="entry name" value="Magnesium transport protein CorA, transmembrane region"/>
    <property type="match status" value="1"/>
</dbReference>
<dbReference type="InterPro" id="IPR045863">
    <property type="entry name" value="CorA_TM1_TM2"/>
</dbReference>
<gene>
    <name evidence="6" type="ORF">SLS56_010517</name>
</gene>
<comment type="caution">
    <text evidence="6">The sequence shown here is derived from an EMBL/GenBank/DDBJ whole genome shotgun (WGS) entry which is preliminary data.</text>
</comment>
<evidence type="ECO:0000256" key="3">
    <source>
        <dbReference type="ARBA" id="ARBA00022989"/>
    </source>
</evidence>
<dbReference type="EMBL" id="JAJVDC020000206">
    <property type="protein sequence ID" value="KAL1618543.1"/>
    <property type="molecule type" value="Genomic_DNA"/>
</dbReference>
<feature type="transmembrane region" description="Helical" evidence="5">
    <location>
        <begin position="262"/>
        <end position="284"/>
    </location>
</feature>
<proteinExistence type="predicted"/>